<keyword evidence="5" id="KW-1185">Reference proteome</keyword>
<feature type="compositionally biased region" description="Acidic residues" evidence="1">
    <location>
        <begin position="66"/>
        <end position="78"/>
    </location>
</feature>
<evidence type="ECO:0000256" key="3">
    <source>
        <dbReference type="SAM" id="SignalP"/>
    </source>
</evidence>
<dbReference type="AlphaFoldDB" id="A0A1H2VCA7"/>
<keyword evidence="2" id="KW-0812">Transmembrane</keyword>
<dbReference type="InterPro" id="IPR046619">
    <property type="entry name" value="DUF6732"/>
</dbReference>
<protein>
    <submittedName>
        <fullName evidence="4">Uncharacterized protein</fullName>
    </submittedName>
</protein>
<sequence>MKGAAMTRKLFTLTLLLLAAPASAHVGHVGEYAGHDHWVAGAALGAALAVSIWGVLKGKKRKDQTEVEAQDDTEEETA</sequence>
<feature type="signal peptide" evidence="3">
    <location>
        <begin position="1"/>
        <end position="24"/>
    </location>
</feature>
<evidence type="ECO:0000256" key="2">
    <source>
        <dbReference type="SAM" id="Phobius"/>
    </source>
</evidence>
<dbReference type="Proteomes" id="UP000199441">
    <property type="component" value="Unassembled WGS sequence"/>
</dbReference>
<keyword evidence="2" id="KW-1133">Transmembrane helix</keyword>
<evidence type="ECO:0000256" key="1">
    <source>
        <dbReference type="SAM" id="MobiDB-lite"/>
    </source>
</evidence>
<dbReference type="Pfam" id="PF20506">
    <property type="entry name" value="DUF6732"/>
    <property type="match status" value="1"/>
</dbReference>
<proteinExistence type="predicted"/>
<accession>A0A1H2VCA7</accession>
<organism evidence="4 5">
    <name type="scientific">Litoreibacter albidus</name>
    <dbReference type="NCBI Taxonomy" id="670155"/>
    <lineage>
        <taxon>Bacteria</taxon>
        <taxon>Pseudomonadati</taxon>
        <taxon>Pseudomonadota</taxon>
        <taxon>Alphaproteobacteria</taxon>
        <taxon>Rhodobacterales</taxon>
        <taxon>Roseobacteraceae</taxon>
        <taxon>Litoreibacter</taxon>
    </lineage>
</organism>
<gene>
    <name evidence="4" type="ORF">SAMN04488001_1475</name>
</gene>
<name>A0A1H2VCA7_9RHOB</name>
<dbReference type="STRING" id="670155.SAMN04488001_1475"/>
<dbReference type="EMBL" id="FNOI01000002">
    <property type="protein sequence ID" value="SDW65946.1"/>
    <property type="molecule type" value="Genomic_DNA"/>
</dbReference>
<feature type="transmembrane region" description="Helical" evidence="2">
    <location>
        <begin position="40"/>
        <end position="56"/>
    </location>
</feature>
<reference evidence="5" key="1">
    <citation type="submission" date="2016-10" db="EMBL/GenBank/DDBJ databases">
        <authorList>
            <person name="Varghese N."/>
            <person name="Submissions S."/>
        </authorList>
    </citation>
    <scope>NUCLEOTIDE SEQUENCE [LARGE SCALE GENOMIC DNA]</scope>
    <source>
        <strain evidence="5">DSM 26922</strain>
    </source>
</reference>
<feature type="chain" id="PRO_5011679089" evidence="3">
    <location>
        <begin position="25"/>
        <end position="78"/>
    </location>
</feature>
<evidence type="ECO:0000313" key="4">
    <source>
        <dbReference type="EMBL" id="SDW65946.1"/>
    </source>
</evidence>
<evidence type="ECO:0000313" key="5">
    <source>
        <dbReference type="Proteomes" id="UP000199441"/>
    </source>
</evidence>
<feature type="region of interest" description="Disordered" evidence="1">
    <location>
        <begin position="58"/>
        <end position="78"/>
    </location>
</feature>
<keyword evidence="2" id="KW-0472">Membrane</keyword>
<keyword evidence="3" id="KW-0732">Signal</keyword>